<evidence type="ECO:0000256" key="6">
    <source>
        <dbReference type="ARBA" id="ARBA00023098"/>
    </source>
</evidence>
<dbReference type="CDD" id="cd07989">
    <property type="entry name" value="LPLAT_AGPAT-like"/>
    <property type="match status" value="1"/>
</dbReference>
<keyword evidence="14" id="KW-0175">Coiled coil</keyword>
<evidence type="ECO:0000256" key="11">
    <source>
        <dbReference type="ARBA" id="ARBA00047906"/>
    </source>
</evidence>
<dbReference type="InterPro" id="IPR000872">
    <property type="entry name" value="Tafazzin"/>
</dbReference>
<dbReference type="GO" id="GO:0005743">
    <property type="term" value="C:mitochondrial inner membrane"/>
    <property type="evidence" value="ECO:0007669"/>
    <property type="project" value="UniProtKB-SubCell"/>
</dbReference>
<dbReference type="SUPFAM" id="SSF69593">
    <property type="entry name" value="Glycerol-3-phosphate (1)-acyltransferase"/>
    <property type="match status" value="1"/>
</dbReference>
<evidence type="ECO:0000256" key="12">
    <source>
        <dbReference type="ARBA" id="ARBA00049543"/>
    </source>
</evidence>
<dbReference type="SMART" id="SM00563">
    <property type="entry name" value="PlsC"/>
    <property type="match status" value="1"/>
</dbReference>
<protein>
    <recommendedName>
        <fullName evidence="13">Tafazzin family protein</fullName>
    </recommendedName>
</protein>
<evidence type="ECO:0000256" key="3">
    <source>
        <dbReference type="ARBA" id="ARBA00022679"/>
    </source>
</evidence>
<dbReference type="AlphaFoldDB" id="A0AAW0UJZ1"/>
<keyword evidence="8" id="KW-0472">Membrane</keyword>
<feature type="coiled-coil region" evidence="14">
    <location>
        <begin position="247"/>
        <end position="274"/>
    </location>
</feature>
<dbReference type="GO" id="GO:0005741">
    <property type="term" value="C:mitochondrial outer membrane"/>
    <property type="evidence" value="ECO:0007669"/>
    <property type="project" value="UniProtKB-SubCell"/>
</dbReference>
<comment type="similarity">
    <text evidence="2 13">Belongs to the taffazin family.</text>
</comment>
<name>A0AAW0UJZ1_SCYPA</name>
<evidence type="ECO:0000256" key="4">
    <source>
        <dbReference type="ARBA" id="ARBA00022787"/>
    </source>
</evidence>
<keyword evidence="17" id="KW-1185">Reference proteome</keyword>
<dbReference type="Pfam" id="PF01553">
    <property type="entry name" value="Acyltransferase"/>
    <property type="match status" value="1"/>
</dbReference>
<evidence type="ECO:0000256" key="14">
    <source>
        <dbReference type="SAM" id="Coils"/>
    </source>
</evidence>
<organism evidence="16 17">
    <name type="scientific">Scylla paramamosain</name>
    <name type="common">Mud crab</name>
    <dbReference type="NCBI Taxonomy" id="85552"/>
    <lineage>
        <taxon>Eukaryota</taxon>
        <taxon>Metazoa</taxon>
        <taxon>Ecdysozoa</taxon>
        <taxon>Arthropoda</taxon>
        <taxon>Crustacea</taxon>
        <taxon>Multicrustacea</taxon>
        <taxon>Malacostraca</taxon>
        <taxon>Eumalacostraca</taxon>
        <taxon>Eucarida</taxon>
        <taxon>Decapoda</taxon>
        <taxon>Pleocyemata</taxon>
        <taxon>Brachyura</taxon>
        <taxon>Eubrachyura</taxon>
        <taxon>Portunoidea</taxon>
        <taxon>Portunidae</taxon>
        <taxon>Portuninae</taxon>
        <taxon>Scylla</taxon>
    </lineage>
</organism>
<comment type="subcellular location">
    <subcellularLocation>
        <location evidence="1">Mitochondrion inner membrane</location>
        <topology evidence="1">Peripheral membrane protein</topology>
        <orientation evidence="1">Intermembrane side</orientation>
    </subcellularLocation>
    <subcellularLocation>
        <location evidence="10">Mitochondrion outer membrane</location>
        <topology evidence="10">Peripheral membrane protein</topology>
        <orientation evidence="10">Intermembrane side</orientation>
    </subcellularLocation>
</comment>
<keyword evidence="5" id="KW-0999">Mitochondrion inner membrane</keyword>
<evidence type="ECO:0000256" key="9">
    <source>
        <dbReference type="ARBA" id="ARBA00023315"/>
    </source>
</evidence>
<comment type="catalytic activity">
    <reaction evidence="12">
        <text>1,2-di-(9Z-octadecenoyl)-sn-glycero-3-phosphocholine + 1-hexadecanoyl-sn-glycero-3-phosphocholine = 1-hexadecanoyl-2-(9Z-octadecenoyl)-sn-glycero-3-phosphocholine + 1-(9Z-octadecenoyl)-sn-glycero-3-phosphocholine</text>
        <dbReference type="Rhea" id="RHEA:43816"/>
        <dbReference type="ChEBI" id="CHEBI:28610"/>
        <dbReference type="ChEBI" id="CHEBI:72998"/>
        <dbReference type="ChEBI" id="CHEBI:73001"/>
        <dbReference type="ChEBI" id="CHEBI:74669"/>
    </reaction>
    <physiologicalReaction direction="left-to-right" evidence="12">
        <dbReference type="Rhea" id="RHEA:43817"/>
    </physiologicalReaction>
    <physiologicalReaction direction="right-to-left" evidence="12">
        <dbReference type="Rhea" id="RHEA:43818"/>
    </physiologicalReaction>
</comment>
<evidence type="ECO:0000256" key="7">
    <source>
        <dbReference type="ARBA" id="ARBA00023128"/>
    </source>
</evidence>
<dbReference type="PANTHER" id="PTHR12497:SF0">
    <property type="entry name" value="TAFAZZIN"/>
    <property type="match status" value="1"/>
</dbReference>
<dbReference type="PANTHER" id="PTHR12497">
    <property type="entry name" value="TAZ PROTEIN TAFAZZIN"/>
    <property type="match status" value="1"/>
</dbReference>
<dbReference type="GO" id="GO:0007007">
    <property type="term" value="P:inner mitochondrial membrane organization"/>
    <property type="evidence" value="ECO:0007669"/>
    <property type="project" value="TreeGrafter"/>
</dbReference>
<feature type="domain" description="Phospholipid/glycerol acyltransferase" evidence="15">
    <location>
        <begin position="73"/>
        <end position="197"/>
    </location>
</feature>
<comment type="catalytic activity">
    <reaction evidence="11">
        <text>1'-[1,2-diacyl-sn-glycero-3-phospho],3'-[1-acyl-sn-glycero-3-phospho]-glycerol + a 1,2-diacyl-sn-glycero-3-phosphocholine = a cardiolipin + a 1-acyl-sn-glycero-3-phosphocholine</text>
        <dbReference type="Rhea" id="RHEA:33731"/>
        <dbReference type="ChEBI" id="CHEBI:57643"/>
        <dbReference type="ChEBI" id="CHEBI:58168"/>
        <dbReference type="ChEBI" id="CHEBI:62237"/>
        <dbReference type="ChEBI" id="CHEBI:64743"/>
    </reaction>
    <physiologicalReaction direction="left-to-right" evidence="11">
        <dbReference type="Rhea" id="RHEA:33732"/>
    </physiologicalReaction>
    <physiologicalReaction direction="right-to-left" evidence="11">
        <dbReference type="Rhea" id="RHEA:33733"/>
    </physiologicalReaction>
</comment>
<evidence type="ECO:0000256" key="8">
    <source>
        <dbReference type="ARBA" id="ARBA00023136"/>
    </source>
</evidence>
<gene>
    <name evidence="16" type="ORF">O3P69_003101</name>
</gene>
<keyword evidence="4" id="KW-1000">Mitochondrion outer membrane</keyword>
<evidence type="ECO:0000256" key="5">
    <source>
        <dbReference type="ARBA" id="ARBA00022792"/>
    </source>
</evidence>
<evidence type="ECO:0000256" key="13">
    <source>
        <dbReference type="RuleBase" id="RU365062"/>
    </source>
</evidence>
<evidence type="ECO:0000256" key="1">
    <source>
        <dbReference type="ARBA" id="ARBA00004137"/>
    </source>
</evidence>
<dbReference type="PRINTS" id="PR00979">
    <property type="entry name" value="TAFAZZIN"/>
</dbReference>
<accession>A0AAW0UJZ1</accession>
<dbReference type="InterPro" id="IPR002123">
    <property type="entry name" value="Plipid/glycerol_acylTrfase"/>
</dbReference>
<keyword evidence="3" id="KW-0808">Transferase</keyword>
<dbReference type="EMBL" id="JARAKH010000010">
    <property type="protein sequence ID" value="KAK8400171.1"/>
    <property type="molecule type" value="Genomic_DNA"/>
</dbReference>
<evidence type="ECO:0000256" key="10">
    <source>
        <dbReference type="ARBA" id="ARBA00024323"/>
    </source>
</evidence>
<proteinExistence type="inferred from homology"/>
<comment type="caution">
    <text evidence="16">The sequence shown here is derived from an EMBL/GenBank/DDBJ whole genome shotgun (WGS) entry which is preliminary data.</text>
</comment>
<keyword evidence="9" id="KW-0012">Acyltransferase</keyword>
<keyword evidence="7" id="KW-0496">Mitochondrion</keyword>
<evidence type="ECO:0000259" key="15">
    <source>
        <dbReference type="SMART" id="SM00563"/>
    </source>
</evidence>
<sequence length="288" mass="33393">MAEPEGKGLFLRFGWPFPDMKDPPLSFRLRSTFIIPMVGTFSKILLSLCNSVNGHNVERLQEMVEKRPKGTPLITVSNHYSCIDDPALWGVLKWRHLWSATTMRWSPAAHDIAFTRRIYSWFFSSGKCVPIIRGLGVYQQAMDFLLERLGEGHWVHIFPEGKVNMTLEKMRLKWGVGRLVYDSSVCPIVLPFYHVGMDRVLPNHPPYIPRIGRWVTVVVGEPLDFRAEVEEMRRRNEDPANARRHITDRIQEELSHLRERAEELHAKLMAEKGEMWRPAVHGRKEGCV</sequence>
<dbReference type="GO" id="GO:0047184">
    <property type="term" value="F:1-acylglycerophosphocholine O-acyltransferase activity"/>
    <property type="evidence" value="ECO:0007669"/>
    <property type="project" value="TreeGrafter"/>
</dbReference>
<dbReference type="GO" id="GO:0035965">
    <property type="term" value="P:cardiolipin acyl-chain remodeling"/>
    <property type="evidence" value="ECO:0007669"/>
    <property type="project" value="TreeGrafter"/>
</dbReference>
<evidence type="ECO:0000313" key="16">
    <source>
        <dbReference type="EMBL" id="KAK8400171.1"/>
    </source>
</evidence>
<keyword evidence="6" id="KW-0443">Lipid metabolism</keyword>
<evidence type="ECO:0000256" key="2">
    <source>
        <dbReference type="ARBA" id="ARBA00010524"/>
    </source>
</evidence>
<reference evidence="16 17" key="1">
    <citation type="submission" date="2023-03" db="EMBL/GenBank/DDBJ databases">
        <title>High-quality genome of Scylla paramamosain provides insights in environmental adaptation.</title>
        <authorList>
            <person name="Zhang L."/>
        </authorList>
    </citation>
    <scope>NUCLEOTIDE SEQUENCE [LARGE SCALE GENOMIC DNA]</scope>
    <source>
        <strain evidence="16">LZ_2023a</strain>
        <tissue evidence="16">Muscle</tissue>
    </source>
</reference>
<evidence type="ECO:0000313" key="17">
    <source>
        <dbReference type="Proteomes" id="UP001487740"/>
    </source>
</evidence>
<dbReference type="Proteomes" id="UP001487740">
    <property type="component" value="Unassembled WGS sequence"/>
</dbReference>